<evidence type="ECO:0000256" key="1">
    <source>
        <dbReference type="ARBA" id="ARBA00022723"/>
    </source>
</evidence>
<feature type="coiled-coil region" evidence="5">
    <location>
        <begin position="337"/>
        <end position="371"/>
    </location>
</feature>
<feature type="domain" description="TRAF-type" evidence="6">
    <location>
        <begin position="242"/>
        <end position="298"/>
    </location>
</feature>
<keyword evidence="5" id="KW-0175">Coiled coil</keyword>
<protein>
    <recommendedName>
        <fullName evidence="6">TRAF-type domain-containing protein</fullName>
    </recommendedName>
</protein>
<keyword evidence="8" id="KW-1185">Reference proteome</keyword>
<keyword evidence="2 4" id="KW-0863">Zinc-finger</keyword>
<dbReference type="EMBL" id="JAGTXO010000001">
    <property type="protein sequence ID" value="KAG8470523.1"/>
    <property type="molecule type" value="Genomic_DNA"/>
</dbReference>
<dbReference type="Gene3D" id="1.20.5.340">
    <property type="match status" value="1"/>
</dbReference>
<dbReference type="Proteomes" id="UP000751190">
    <property type="component" value="Unassembled WGS sequence"/>
</dbReference>
<evidence type="ECO:0000313" key="7">
    <source>
        <dbReference type="EMBL" id="KAG8470523.1"/>
    </source>
</evidence>
<proteinExistence type="predicted"/>
<gene>
    <name evidence="7" type="ORF">KFE25_008944</name>
</gene>
<dbReference type="GO" id="GO:0008270">
    <property type="term" value="F:zinc ion binding"/>
    <property type="evidence" value="ECO:0007669"/>
    <property type="project" value="UniProtKB-KW"/>
</dbReference>
<dbReference type="InterPro" id="IPR001293">
    <property type="entry name" value="Znf_TRAF"/>
</dbReference>
<evidence type="ECO:0000256" key="4">
    <source>
        <dbReference type="PROSITE-ProRule" id="PRU00207"/>
    </source>
</evidence>
<evidence type="ECO:0000256" key="2">
    <source>
        <dbReference type="ARBA" id="ARBA00022771"/>
    </source>
</evidence>
<dbReference type="PROSITE" id="PS50145">
    <property type="entry name" value="ZF_TRAF"/>
    <property type="match status" value="1"/>
</dbReference>
<evidence type="ECO:0000313" key="8">
    <source>
        <dbReference type="Proteomes" id="UP000751190"/>
    </source>
</evidence>
<comment type="caution">
    <text evidence="7">The sequence shown here is derived from an EMBL/GenBank/DDBJ whole genome shotgun (WGS) entry which is preliminary data.</text>
</comment>
<evidence type="ECO:0000256" key="5">
    <source>
        <dbReference type="SAM" id="Coils"/>
    </source>
</evidence>
<feature type="zinc finger region" description="TRAF-type" evidence="4">
    <location>
        <begin position="242"/>
        <end position="298"/>
    </location>
</feature>
<organism evidence="7 8">
    <name type="scientific">Diacronema lutheri</name>
    <name type="common">Unicellular marine alga</name>
    <name type="synonym">Monochrysis lutheri</name>
    <dbReference type="NCBI Taxonomy" id="2081491"/>
    <lineage>
        <taxon>Eukaryota</taxon>
        <taxon>Haptista</taxon>
        <taxon>Haptophyta</taxon>
        <taxon>Pavlovophyceae</taxon>
        <taxon>Pavlovales</taxon>
        <taxon>Pavlovaceae</taxon>
        <taxon>Diacronema</taxon>
    </lineage>
</organism>
<dbReference type="InterPro" id="IPR013083">
    <property type="entry name" value="Znf_RING/FYVE/PHD"/>
</dbReference>
<keyword evidence="1 4" id="KW-0479">Metal-binding</keyword>
<dbReference type="OrthoDB" id="6499288at2759"/>
<dbReference type="SUPFAM" id="SSF49599">
    <property type="entry name" value="TRAF domain-like"/>
    <property type="match status" value="1"/>
</dbReference>
<dbReference type="PANTHER" id="PTHR10131">
    <property type="entry name" value="TNF RECEPTOR ASSOCIATED FACTOR"/>
    <property type="match status" value="1"/>
</dbReference>
<evidence type="ECO:0000259" key="6">
    <source>
        <dbReference type="PROSITE" id="PS50145"/>
    </source>
</evidence>
<dbReference type="OMA" id="KSIDMKC"/>
<keyword evidence="3 4" id="KW-0862">Zinc</keyword>
<dbReference type="Pfam" id="PF02176">
    <property type="entry name" value="zf-TRAF"/>
    <property type="match status" value="1"/>
</dbReference>
<reference evidence="7" key="1">
    <citation type="submission" date="2021-05" db="EMBL/GenBank/DDBJ databases">
        <title>The genome of the haptophyte Pavlova lutheri (Diacronema luteri, Pavlovales) - a model for lipid biosynthesis in eukaryotic algae.</title>
        <authorList>
            <person name="Hulatt C.J."/>
            <person name="Posewitz M.C."/>
        </authorList>
    </citation>
    <scope>NUCLEOTIDE SEQUENCE</scope>
    <source>
        <strain evidence="7">NIVA-4/92</strain>
    </source>
</reference>
<dbReference type="AlphaFoldDB" id="A0A8J5XLY7"/>
<evidence type="ECO:0000256" key="3">
    <source>
        <dbReference type="ARBA" id="ARBA00022833"/>
    </source>
</evidence>
<dbReference type="Gene3D" id="3.30.40.10">
    <property type="entry name" value="Zinc/RING finger domain, C3HC4 (zinc finger)"/>
    <property type="match status" value="1"/>
</dbReference>
<accession>A0A8J5XLY7</accession>
<dbReference type="PANTHER" id="PTHR10131:SF94">
    <property type="entry name" value="TNF RECEPTOR-ASSOCIATED FACTOR 4"/>
    <property type="match status" value="1"/>
</dbReference>
<name>A0A8J5XLY7_DIALT</name>
<sequence length="434" mass="46091">MEAHDADPTCAVCAACPAPELARAPAAADEAASPAAAACAVLPREAASGAPLAEPVIAAAHAVTVGDTEARCRNVDARTRKELGERLLHCIAAEMVHRSVGEDDALAELQKAVLPPGEIAPEAKGVFGLALLQQRIDKVAAKKSFSSAMAGVFTHDQLVAKVDSQARELERSGALDADVRDRLASILIRHYDLAHQHWCGFDLSSLSPADIECHDATCPFREVQCPNPCCPVSNSAHEMRGHDATCPCKLVPCPRGCGSDVARKAIDKHVESSCGSRPVICPFQRVGCRVGCTQAELEEHLASHSTEHMVDVLGRLDAQQQQLECFAAQLLDTRTRAHAAEAEVAAAKRDVAKLSKEVVAVEKEFASVEKTVAQHGTHISRVDEAVSKLALSHGSGEKELRASLDKLASEHARVKGTLDTLMNKEAAHAVGMSK</sequence>